<evidence type="ECO:0008006" key="3">
    <source>
        <dbReference type="Google" id="ProtNLM"/>
    </source>
</evidence>
<protein>
    <recommendedName>
        <fullName evidence="3">Transposase</fullName>
    </recommendedName>
</protein>
<sequence>MKLTAKIKLLPTSEQAQNLLDTLSRTNQACNALSEMAWENKQLKQFGLHKLAYYPIKEQFALSADHNGALNIAAVGASVTWPENSTLFCALHRC</sequence>
<dbReference type="EMBL" id="QOWE01000002">
    <property type="protein sequence ID" value="RCR71055.1"/>
    <property type="molecule type" value="Genomic_DNA"/>
</dbReference>
<dbReference type="Proteomes" id="UP000253383">
    <property type="component" value="Unassembled WGS sequence"/>
</dbReference>
<evidence type="ECO:0000313" key="1">
    <source>
        <dbReference type="EMBL" id="RCR71055.1"/>
    </source>
</evidence>
<proteinExistence type="predicted"/>
<dbReference type="AlphaFoldDB" id="A0A368JUM1"/>
<organism evidence="1 2">
    <name type="scientific">Larkinella punicea</name>
    <dbReference type="NCBI Taxonomy" id="2315727"/>
    <lineage>
        <taxon>Bacteria</taxon>
        <taxon>Pseudomonadati</taxon>
        <taxon>Bacteroidota</taxon>
        <taxon>Cytophagia</taxon>
        <taxon>Cytophagales</taxon>
        <taxon>Spirosomataceae</taxon>
        <taxon>Larkinella</taxon>
    </lineage>
</organism>
<gene>
    <name evidence="1" type="ORF">DUE52_02025</name>
</gene>
<accession>A0A368JUM1</accession>
<name>A0A368JUM1_9BACT</name>
<comment type="caution">
    <text evidence="1">The sequence shown here is derived from an EMBL/GenBank/DDBJ whole genome shotgun (WGS) entry which is preliminary data.</text>
</comment>
<keyword evidence="2" id="KW-1185">Reference proteome</keyword>
<evidence type="ECO:0000313" key="2">
    <source>
        <dbReference type="Proteomes" id="UP000253383"/>
    </source>
</evidence>
<reference evidence="1 2" key="1">
    <citation type="submission" date="2018-07" db="EMBL/GenBank/DDBJ databases">
        <title>Genome analysis of Larkinella rosea.</title>
        <authorList>
            <person name="Zhou Z."/>
            <person name="Wang G."/>
        </authorList>
    </citation>
    <scope>NUCLEOTIDE SEQUENCE [LARGE SCALE GENOMIC DNA]</scope>
    <source>
        <strain evidence="2">zzj9</strain>
    </source>
</reference>